<dbReference type="InterPro" id="IPR018891">
    <property type="entry name" value="AIPR_C"/>
</dbReference>
<organism evidence="2 3">
    <name type="scientific">Pelodictyon phaeoclathratiforme (strain DSM 5477 / BU-1)</name>
    <dbReference type="NCBI Taxonomy" id="324925"/>
    <lineage>
        <taxon>Bacteria</taxon>
        <taxon>Pseudomonadati</taxon>
        <taxon>Chlorobiota</taxon>
        <taxon>Chlorobiia</taxon>
        <taxon>Chlorobiales</taxon>
        <taxon>Chlorobiaceae</taxon>
        <taxon>Chlorobium/Pelodictyon group</taxon>
        <taxon>Pelodictyon</taxon>
    </lineage>
</organism>
<reference evidence="2 3" key="1">
    <citation type="submission" date="2008-06" db="EMBL/GenBank/DDBJ databases">
        <title>Complete sequence of Pelodictyon phaeoclathratiforme BU-1.</title>
        <authorList>
            <consortium name="US DOE Joint Genome Institute"/>
            <person name="Lucas S."/>
            <person name="Copeland A."/>
            <person name="Lapidus A."/>
            <person name="Glavina del Rio T."/>
            <person name="Dalin E."/>
            <person name="Tice H."/>
            <person name="Bruce D."/>
            <person name="Goodwin L."/>
            <person name="Pitluck S."/>
            <person name="Schmutz J."/>
            <person name="Larimer F."/>
            <person name="Land M."/>
            <person name="Hauser L."/>
            <person name="Kyrpides N."/>
            <person name="Mikhailova N."/>
            <person name="Liu Z."/>
            <person name="Li T."/>
            <person name="Zhao F."/>
            <person name="Overmann J."/>
            <person name="Bryant D.A."/>
            <person name="Richardson P."/>
        </authorList>
    </citation>
    <scope>NUCLEOTIDE SEQUENCE [LARGE SCALE GENOMIC DNA]</scope>
    <source>
        <strain evidence="3">DSM 5477 / BU-1</strain>
    </source>
</reference>
<gene>
    <name evidence="2" type="ordered locus">Ppha_0341</name>
</gene>
<evidence type="ECO:0000259" key="1">
    <source>
        <dbReference type="Pfam" id="PF10592"/>
    </source>
</evidence>
<accession>B4SC94</accession>
<dbReference type="EMBL" id="CP001110">
    <property type="protein sequence ID" value="ACF42674.1"/>
    <property type="molecule type" value="Genomic_DNA"/>
</dbReference>
<dbReference type="AlphaFoldDB" id="B4SC94"/>
<dbReference type="HOGENOM" id="CLU_023505_0_0_10"/>
<dbReference type="Proteomes" id="UP000002724">
    <property type="component" value="Chromosome"/>
</dbReference>
<evidence type="ECO:0000313" key="2">
    <source>
        <dbReference type="EMBL" id="ACF42674.1"/>
    </source>
</evidence>
<dbReference type="RefSeq" id="WP_012507169.1">
    <property type="nucleotide sequence ID" value="NC_011060.1"/>
</dbReference>
<dbReference type="KEGG" id="pph:Ppha_0341"/>
<dbReference type="STRING" id="324925.Ppha_0341"/>
<keyword evidence="3" id="KW-1185">Reference proteome</keyword>
<feature type="domain" description="Abortive phage infection protein C-terminal" evidence="1">
    <location>
        <begin position="243"/>
        <end position="501"/>
    </location>
</feature>
<protein>
    <recommendedName>
        <fullName evidence="1">Abortive phage infection protein C-terminal domain-containing protein</fullName>
    </recommendedName>
</protein>
<sequence>MALTDQELTLLKTALDSRFVPHLPALIDQKKSVSERVTKNCSRALSAFVIKHIADLSETDACQYVTDDFDDKGVDAIYYQASSQTLYLIQSKLKLNEEFSLDEANAFCQGVRKIIRQNFDDFNSHIQNRKAEIERDVEDCSNIQLVIAYTGPRISANAKQAIREMLTDISQGEERFVDTIMEYDAEIIKSKLSESNAYPRVDATLWLECQRAVDDGHTSYFGLVALKSLVDLHKQHDKALYVKNIRTFLGRTTDVNSAIQKTLREQPSDFWYLNNGVTALCANIEPKNMKDGKKKIQIQGISIINGAQTIASSATVANENVDISSAKVLLTLIKSPPESAFGKSVTKARNHQNPVSLFNFSALDEEQERLRRDIANLNIEYLYKDGVSDQSGNSISINEAVYALSCLQQDPRFLVWLKKEPGNILDPETENYRLIFPETLTAFRLINAVIVYRTIQKNLKQNILSTNGTERLCYKHGNLVLASVLIKRLLKEIDMPSVIRMEVLEEKLSYPFDQARNSLWAYVTPVVPPSNEAGPGPLALFKNQAHTISVMKSTMIDNFGLLNDPVIAIKERRQTENQPYPIELFNYLSAKAPQIRFDQ</sequence>
<name>B4SC94_PELPB</name>
<dbReference type="eggNOG" id="ENOG502Z7VT">
    <property type="taxonomic scope" value="Bacteria"/>
</dbReference>
<dbReference type="OrthoDB" id="9806213at2"/>
<evidence type="ECO:0000313" key="3">
    <source>
        <dbReference type="Proteomes" id="UP000002724"/>
    </source>
</evidence>
<dbReference type="Pfam" id="PF10592">
    <property type="entry name" value="AIPR"/>
    <property type="match status" value="1"/>
</dbReference>
<proteinExistence type="predicted"/>